<dbReference type="InterPro" id="IPR016032">
    <property type="entry name" value="Sig_transdc_resp-reg_C-effctor"/>
</dbReference>
<dbReference type="Proteomes" id="UP000294599">
    <property type="component" value="Unassembled WGS sequence"/>
</dbReference>
<dbReference type="SUPFAM" id="SSF46894">
    <property type="entry name" value="C-terminal effector domain of the bipartite response regulators"/>
    <property type="match status" value="1"/>
</dbReference>
<keyword evidence="2 6" id="KW-0238">DNA-binding</keyword>
<dbReference type="CDD" id="cd06170">
    <property type="entry name" value="LuxR_C_like"/>
    <property type="match status" value="1"/>
</dbReference>
<protein>
    <submittedName>
        <fullName evidence="6">DNA-binding NarL/FixJ family response regulator</fullName>
    </submittedName>
</protein>
<dbReference type="RefSeq" id="WP_123522305.1">
    <property type="nucleotide sequence ID" value="NZ_JBHMFH010000001.1"/>
</dbReference>
<evidence type="ECO:0000259" key="5">
    <source>
        <dbReference type="PROSITE" id="PS50043"/>
    </source>
</evidence>
<dbReference type="PANTHER" id="PTHR44688:SF16">
    <property type="entry name" value="DNA-BINDING TRANSCRIPTIONAL ACTIVATOR DEVR_DOSR"/>
    <property type="match status" value="1"/>
</dbReference>
<dbReference type="InterPro" id="IPR000792">
    <property type="entry name" value="Tscrpt_reg_LuxR_C"/>
</dbReference>
<sequence>MAREQHHISHGQASTPPSVMKPGSAASRGTVAVATDSALVERGLVQLINEQPQLRFAGGARSLRAVPGLLARSHPDVLVLDMRLLDDMPARSMPTANMPRVLLLSHRRYACIDAERLQPHTCTTFHLASPESEIAAALLTLYDCERKAPASPDCNHCPARRRLRRPKPALSARECAVFERIGHGDSNRAMAGRLGISVKTVEAHRENIKAKLGLDSRHALVSAAIAWLKGDLDLATLNPAPRERGRLPPG</sequence>
<dbReference type="AlphaFoldDB" id="A0A4S3KXD8"/>
<dbReference type="Gene3D" id="3.40.50.2300">
    <property type="match status" value="1"/>
</dbReference>
<reference evidence="6 7" key="1">
    <citation type="submission" date="2019-03" db="EMBL/GenBank/DDBJ databases">
        <title>Genomic Encyclopedia of Type Strains, Phase IV (KMG-IV): sequencing the most valuable type-strain genomes for metagenomic binning, comparative biology and taxonomic classification.</title>
        <authorList>
            <person name="Goeker M."/>
        </authorList>
    </citation>
    <scope>NUCLEOTIDE SEQUENCE [LARGE SCALE GENOMIC DNA]</scope>
    <source>
        <strain evidence="6 7">DSM 21944</strain>
    </source>
</reference>
<keyword evidence="7" id="KW-1185">Reference proteome</keyword>
<evidence type="ECO:0000256" key="3">
    <source>
        <dbReference type="ARBA" id="ARBA00023163"/>
    </source>
</evidence>
<organism evidence="6 7">
    <name type="scientific">Pseudofulvimonas gallinarii</name>
    <dbReference type="NCBI Taxonomy" id="634155"/>
    <lineage>
        <taxon>Bacteria</taxon>
        <taxon>Pseudomonadati</taxon>
        <taxon>Pseudomonadota</taxon>
        <taxon>Gammaproteobacteria</taxon>
        <taxon>Lysobacterales</taxon>
        <taxon>Rhodanobacteraceae</taxon>
        <taxon>Pseudofulvimonas</taxon>
    </lineage>
</organism>
<evidence type="ECO:0000256" key="2">
    <source>
        <dbReference type="ARBA" id="ARBA00023125"/>
    </source>
</evidence>
<feature type="region of interest" description="Disordered" evidence="4">
    <location>
        <begin position="1"/>
        <end position="27"/>
    </location>
</feature>
<dbReference type="PROSITE" id="PS50043">
    <property type="entry name" value="HTH_LUXR_2"/>
    <property type="match status" value="1"/>
</dbReference>
<accession>A0A4S3KXD8</accession>
<feature type="domain" description="HTH luxR-type" evidence="5">
    <location>
        <begin position="163"/>
        <end position="228"/>
    </location>
</feature>
<dbReference type="SMART" id="SM00421">
    <property type="entry name" value="HTH_LUXR"/>
    <property type="match status" value="1"/>
</dbReference>
<proteinExistence type="predicted"/>
<gene>
    <name evidence="6" type="ORF">EDC25_10913</name>
</gene>
<dbReference type="PANTHER" id="PTHR44688">
    <property type="entry name" value="DNA-BINDING TRANSCRIPTIONAL ACTIVATOR DEVR_DOSR"/>
    <property type="match status" value="1"/>
</dbReference>
<dbReference type="OrthoDB" id="9796655at2"/>
<dbReference type="EMBL" id="SMAF01000009">
    <property type="protein sequence ID" value="TCS98161.1"/>
    <property type="molecule type" value="Genomic_DNA"/>
</dbReference>
<evidence type="ECO:0000256" key="4">
    <source>
        <dbReference type="SAM" id="MobiDB-lite"/>
    </source>
</evidence>
<dbReference type="PRINTS" id="PR00038">
    <property type="entry name" value="HTHLUXR"/>
</dbReference>
<dbReference type="Pfam" id="PF00196">
    <property type="entry name" value="GerE"/>
    <property type="match status" value="1"/>
</dbReference>
<name>A0A4S3KXD8_9GAMM</name>
<comment type="caution">
    <text evidence="6">The sequence shown here is derived from an EMBL/GenBank/DDBJ whole genome shotgun (WGS) entry which is preliminary data.</text>
</comment>
<keyword evidence="3" id="KW-0804">Transcription</keyword>
<evidence type="ECO:0000313" key="6">
    <source>
        <dbReference type="EMBL" id="TCS98161.1"/>
    </source>
</evidence>
<dbReference type="GO" id="GO:0003677">
    <property type="term" value="F:DNA binding"/>
    <property type="evidence" value="ECO:0007669"/>
    <property type="project" value="UniProtKB-KW"/>
</dbReference>
<evidence type="ECO:0000256" key="1">
    <source>
        <dbReference type="ARBA" id="ARBA00023015"/>
    </source>
</evidence>
<evidence type="ECO:0000313" key="7">
    <source>
        <dbReference type="Proteomes" id="UP000294599"/>
    </source>
</evidence>
<keyword evidence="1" id="KW-0805">Transcription regulation</keyword>
<dbReference type="GO" id="GO:0006355">
    <property type="term" value="P:regulation of DNA-templated transcription"/>
    <property type="evidence" value="ECO:0007669"/>
    <property type="project" value="InterPro"/>
</dbReference>